<dbReference type="OrthoDB" id="7862895at2"/>
<proteinExistence type="predicted"/>
<accession>A0A1M5JRM9</accession>
<dbReference type="Gene3D" id="1.10.10.10">
    <property type="entry name" value="Winged helix-like DNA-binding domain superfamily/Winged helix DNA-binding domain"/>
    <property type="match status" value="1"/>
</dbReference>
<dbReference type="RefSeq" id="WP_079566184.1">
    <property type="nucleotide sequence ID" value="NZ_LT670818.1"/>
</dbReference>
<sequence length="102" mass="11524">MSIQAVAWALSLNIPDPFAKLVLVSLSNHADNETGHCWPTQGLIAKEASCNRRTVMRKVPYLLEAGYIRVFNHRSQGRALDYQVLFPGRIPLANAPLRKKRR</sequence>
<name>A0A1M5JRM9_9BRAD</name>
<dbReference type="EMBL" id="LT670818">
    <property type="protein sequence ID" value="SHG43211.1"/>
    <property type="molecule type" value="Genomic_DNA"/>
</dbReference>
<reference evidence="1 2" key="1">
    <citation type="submission" date="2016-11" db="EMBL/GenBank/DDBJ databases">
        <authorList>
            <person name="Jaros S."/>
            <person name="Januszkiewicz K."/>
            <person name="Wedrychowicz H."/>
        </authorList>
    </citation>
    <scope>NUCLEOTIDE SEQUENCE [LARGE SCALE GENOMIC DNA]</scope>
    <source>
        <strain evidence="1 2">GAS242</strain>
    </source>
</reference>
<organism evidence="1 2">
    <name type="scientific">Bradyrhizobium erythrophlei</name>
    <dbReference type="NCBI Taxonomy" id="1437360"/>
    <lineage>
        <taxon>Bacteria</taxon>
        <taxon>Pseudomonadati</taxon>
        <taxon>Pseudomonadota</taxon>
        <taxon>Alphaproteobacteria</taxon>
        <taxon>Hyphomicrobiales</taxon>
        <taxon>Nitrobacteraceae</taxon>
        <taxon>Bradyrhizobium</taxon>
    </lineage>
</organism>
<protein>
    <submittedName>
        <fullName evidence="1">Helix-turn-helix domain-containing protein</fullName>
    </submittedName>
</protein>
<dbReference type="InterPro" id="IPR036388">
    <property type="entry name" value="WH-like_DNA-bd_sf"/>
</dbReference>
<evidence type="ECO:0000313" key="2">
    <source>
        <dbReference type="Proteomes" id="UP000190675"/>
    </source>
</evidence>
<gene>
    <name evidence="1" type="ORF">SAMN05444169_2440</name>
</gene>
<dbReference type="Pfam" id="PF13730">
    <property type="entry name" value="HTH_36"/>
    <property type="match status" value="1"/>
</dbReference>
<dbReference type="AlphaFoldDB" id="A0A1M5JRM9"/>
<evidence type="ECO:0000313" key="1">
    <source>
        <dbReference type="EMBL" id="SHG43211.1"/>
    </source>
</evidence>
<dbReference type="Proteomes" id="UP000190675">
    <property type="component" value="Chromosome I"/>
</dbReference>